<dbReference type="InterPro" id="IPR007345">
    <property type="entry name" value="Polysacch_pyruvyl_Trfase"/>
</dbReference>
<dbReference type="OrthoDB" id="5242601at2"/>
<evidence type="ECO:0000313" key="3">
    <source>
        <dbReference type="Proteomes" id="UP000005778"/>
    </source>
</evidence>
<organism evidence="2 3">
    <name type="scientific">Desulfobacter postgatei 2ac9</name>
    <dbReference type="NCBI Taxonomy" id="879212"/>
    <lineage>
        <taxon>Bacteria</taxon>
        <taxon>Pseudomonadati</taxon>
        <taxon>Thermodesulfobacteriota</taxon>
        <taxon>Desulfobacteria</taxon>
        <taxon>Desulfobacterales</taxon>
        <taxon>Desulfobacteraceae</taxon>
        <taxon>Desulfobacter</taxon>
    </lineage>
</organism>
<accession>I5B263</accession>
<name>I5B263_9BACT</name>
<dbReference type="EMBL" id="CM001488">
    <property type="protein sequence ID" value="EIM63576.1"/>
    <property type="molecule type" value="Genomic_DNA"/>
</dbReference>
<reference evidence="2 3" key="1">
    <citation type="submission" date="2011-09" db="EMBL/GenBank/DDBJ databases">
        <authorList>
            <consortium name="US DOE Joint Genome Institute (JGI-PGF)"/>
            <person name="Lucas S."/>
            <person name="Han J."/>
            <person name="Lapidus A."/>
            <person name="Cheng J.-F."/>
            <person name="Goodwin L."/>
            <person name="Pitluck S."/>
            <person name="Peters L."/>
            <person name="Land M.L."/>
            <person name="Hauser L."/>
            <person name="Orellana R."/>
            <person name="Lovley D."/>
            <person name="Woyke T.J."/>
        </authorList>
    </citation>
    <scope>NUCLEOTIDE SEQUENCE [LARGE SCALE GENOMIC DNA]</scope>
    <source>
        <strain evidence="2 3">2ac9</strain>
    </source>
</reference>
<feature type="domain" description="Polysaccharide pyruvyl transferase" evidence="1">
    <location>
        <begin position="9"/>
        <end position="249"/>
    </location>
</feature>
<reference evidence="2 3" key="2">
    <citation type="submission" date="2012-02" db="EMBL/GenBank/DDBJ databases">
        <title>Improved High-Quality Draft sequence of Desulfobacter postgatei 2ac9.</title>
        <authorList>
            <consortium name="US DOE Joint Genome Institute"/>
            <person name="Lucas S."/>
            <person name="Han J."/>
            <person name="Lapidus A."/>
            <person name="Cheng J.-F."/>
            <person name="Goodwin L."/>
            <person name="Pitluck S."/>
            <person name="Peters L."/>
            <person name="Ovchinnikova G."/>
            <person name="Held B."/>
            <person name="Detter J.C."/>
            <person name="Han C."/>
            <person name="Tapia R."/>
            <person name="Land M."/>
            <person name="Hauser L."/>
            <person name="Kyrpides N."/>
            <person name="Ivanova N."/>
            <person name="Pagani I."/>
            <person name="Orellana R."/>
            <person name="Lovley D."/>
            <person name="Woyke T."/>
        </authorList>
    </citation>
    <scope>NUCLEOTIDE SEQUENCE [LARGE SCALE GENOMIC DNA]</scope>
    <source>
        <strain evidence="2 3">2ac9</strain>
    </source>
</reference>
<protein>
    <submittedName>
        <fullName evidence="2">Exopolysaccharide biosynthesis protein</fullName>
    </submittedName>
</protein>
<dbReference type="Pfam" id="PF04230">
    <property type="entry name" value="PS_pyruv_trans"/>
    <property type="match status" value="1"/>
</dbReference>
<dbReference type="Proteomes" id="UP000005778">
    <property type="component" value="Chromosome"/>
</dbReference>
<evidence type="ECO:0000259" key="1">
    <source>
        <dbReference type="Pfam" id="PF04230"/>
    </source>
</evidence>
<dbReference type="eggNOG" id="COG5039">
    <property type="taxonomic scope" value="Bacteria"/>
</dbReference>
<proteinExistence type="predicted"/>
<dbReference type="AlphaFoldDB" id="I5B263"/>
<evidence type="ECO:0000313" key="2">
    <source>
        <dbReference type="EMBL" id="EIM63576.1"/>
    </source>
</evidence>
<dbReference type="STRING" id="879212.DespoDRAFT_01652"/>
<gene>
    <name evidence="2" type="ORF">DespoDRAFT_01652</name>
</gene>
<sequence>MNSENNNLKTIFEKYFNYDFIFVEPGGNYGDCLIYWGAEFLASEIGLTYKRMNKDEFCHYSPKKEDIVYIHGGGGYNNWCSGSVLTCLIHALSSKASIVIQGPCTLEKDHIYISEKMVPILERFSEKEKYFFAREKTSYDLAVKYFQPFFSEIYIEKDTAFYLTKEEVLKRVGNVKPGYHLYAFRQDNEAGHYKILTKKKGVRIDPAFFCRDFNHWLRVHAGATDIVTNRTHSSIIGAILDKNTTLFPNRYHKNKSIWEYSLKKRNVYWSDGKQLTEGPFRNDIIDFFPLFLKKSYKFKHFFRFLQGVPLK</sequence>
<keyword evidence="3" id="KW-1185">Reference proteome</keyword>
<dbReference type="HOGENOM" id="CLU_908033_0_0_7"/>
<dbReference type="RefSeq" id="WP_004072805.1">
    <property type="nucleotide sequence ID" value="NZ_CM001488.1"/>
</dbReference>